<dbReference type="KEGG" id="schy:GVO57_01990"/>
<evidence type="ECO:0000313" key="1">
    <source>
        <dbReference type="EMBL" id="QHL89820.1"/>
    </source>
</evidence>
<keyword evidence="2" id="KW-1185">Reference proteome</keyword>
<protein>
    <submittedName>
        <fullName evidence="1">Tetratricopeptide repeat protein</fullName>
    </submittedName>
</protein>
<reference evidence="1 2" key="1">
    <citation type="submission" date="2020-01" db="EMBL/GenBank/DDBJ databases">
        <title>Sphingomonas sp. C33 whole genome sequece.</title>
        <authorList>
            <person name="Park C."/>
        </authorList>
    </citation>
    <scope>NUCLEOTIDE SEQUENCE [LARGE SCALE GENOMIC DNA]</scope>
    <source>
        <strain evidence="1 2">C33</strain>
    </source>
</reference>
<dbReference type="Proteomes" id="UP000464468">
    <property type="component" value="Chromosome"/>
</dbReference>
<name>A0A7Z2S490_9SPHN</name>
<dbReference type="Pfam" id="PF13432">
    <property type="entry name" value="TPR_16"/>
    <property type="match status" value="2"/>
</dbReference>
<dbReference type="RefSeq" id="WP_160591412.1">
    <property type="nucleotide sequence ID" value="NZ_CP047895.1"/>
</dbReference>
<sequence>MLMMLIAAEASCLDEVRADPVRAAQIAGAWHLKGGGVLARQCLAFAYLAQQRWPSAATAFEQAAREAAAGRDEAVAANLWVQAGNARLAGGEYAAARLALDKALSAPDLTGMARGEARLDRARANVGLNALAEARTDLDEALKLAPDDPLAWLLSATLARRMGDLDRARADIAAAGTRAPDDAMVALEAGQIALAAGAPAAARLAFEAAIKAQPGSDAAGMAQAALDRLAPAGQPEAP</sequence>
<dbReference type="InterPro" id="IPR011990">
    <property type="entry name" value="TPR-like_helical_dom_sf"/>
</dbReference>
<gene>
    <name evidence="1" type="ORF">GVO57_01990</name>
</gene>
<evidence type="ECO:0000313" key="2">
    <source>
        <dbReference type="Proteomes" id="UP000464468"/>
    </source>
</evidence>
<dbReference type="InterPro" id="IPR019734">
    <property type="entry name" value="TPR_rpt"/>
</dbReference>
<accession>A0A7Z2S490</accession>
<dbReference type="SUPFAM" id="SSF48452">
    <property type="entry name" value="TPR-like"/>
    <property type="match status" value="1"/>
</dbReference>
<dbReference type="SMART" id="SM00028">
    <property type="entry name" value="TPR"/>
    <property type="match status" value="5"/>
</dbReference>
<organism evidence="1 2">
    <name type="scientific">Sphingomonas changnyeongensis</name>
    <dbReference type="NCBI Taxonomy" id="2698679"/>
    <lineage>
        <taxon>Bacteria</taxon>
        <taxon>Pseudomonadati</taxon>
        <taxon>Pseudomonadota</taxon>
        <taxon>Alphaproteobacteria</taxon>
        <taxon>Sphingomonadales</taxon>
        <taxon>Sphingomonadaceae</taxon>
        <taxon>Sphingomonas</taxon>
    </lineage>
</organism>
<proteinExistence type="predicted"/>
<dbReference type="AlphaFoldDB" id="A0A7Z2S490"/>
<dbReference type="EMBL" id="CP047895">
    <property type="protein sequence ID" value="QHL89820.1"/>
    <property type="molecule type" value="Genomic_DNA"/>
</dbReference>
<dbReference type="Gene3D" id="1.25.40.10">
    <property type="entry name" value="Tetratricopeptide repeat domain"/>
    <property type="match status" value="2"/>
</dbReference>